<reference evidence="3" key="1">
    <citation type="submission" date="2016-08" db="EMBL/GenBank/DDBJ databases">
        <title>Complete Genome Seqeunce of Paenibacillus sp. BIHB 4019 from tea rhizoplane.</title>
        <authorList>
            <person name="Thakur R."/>
            <person name="Swarnkar M.K."/>
            <person name="Gulati A."/>
        </authorList>
    </citation>
    <scope>NUCLEOTIDE SEQUENCE [LARGE SCALE GENOMIC DNA]</scope>
    <source>
        <strain evidence="3">BIHB4019</strain>
    </source>
</reference>
<feature type="signal peptide" evidence="1">
    <location>
        <begin position="1"/>
        <end position="24"/>
    </location>
</feature>
<dbReference type="SUPFAM" id="SSF55383">
    <property type="entry name" value="Copper amine oxidase, domain N"/>
    <property type="match status" value="1"/>
</dbReference>
<dbReference type="EMBL" id="CP016808">
    <property type="protein sequence ID" value="ANY65107.1"/>
    <property type="molecule type" value="Genomic_DNA"/>
</dbReference>
<dbReference type="RefSeq" id="WP_099516534.1">
    <property type="nucleotide sequence ID" value="NZ_CP016808.1"/>
</dbReference>
<name>A0A1B2DBM4_9BACL</name>
<sequence>MKQKVITILLAMVMLLAIPTGLSAAKAESQTVFVNGKKIAYAQAPISENGTTLVSAKETIEALGLAFSWDKGNKRIIASSGEMTISIILNEPVATVNGISIFLGTPAVERNGRTMVPLRLLTDGLGASMETKGNQISIKTVDPSKSKYYTGLPLQITNSAVKNLGTEKIVVHYKEYYYAGGAVQTYDFTASLNARGKAAFNSATVKPGENYDSNGTNYIYFGRAIYSIETGEKETVSKSYNLAKQLYGNGGTIEKQMRALYKQKEDEYKKKLKEELKKNNNVPFKVVDYSITYDSLGYPEANIRLWNLTTKKIVSFELSFSTYDAYGDPVKGGYPYSNRYYGKVVNSSIGSGENPVYTWDLYGYEDTTKLKNIQIDRVAFSDGSVWKRK</sequence>
<dbReference type="InterPro" id="IPR012854">
    <property type="entry name" value="Cu_amine_oxidase-like_N"/>
</dbReference>
<feature type="chain" id="PRO_5039363735" description="Copper amine oxidase-like N-terminal domain-containing protein" evidence="1">
    <location>
        <begin position="25"/>
        <end position="389"/>
    </location>
</feature>
<accession>A0A1B2DBM4</accession>
<dbReference type="Pfam" id="PF07833">
    <property type="entry name" value="Cu_amine_oxidN1"/>
    <property type="match status" value="1"/>
</dbReference>
<gene>
    <name evidence="3" type="ORF">BBD42_00395</name>
</gene>
<organism evidence="3">
    <name type="scientific">Paenibacillus sp. BIHB 4019</name>
    <dbReference type="NCBI Taxonomy" id="1870819"/>
    <lineage>
        <taxon>Bacteria</taxon>
        <taxon>Bacillati</taxon>
        <taxon>Bacillota</taxon>
        <taxon>Bacilli</taxon>
        <taxon>Bacillales</taxon>
        <taxon>Paenibacillaceae</taxon>
        <taxon>Paenibacillus</taxon>
    </lineage>
</organism>
<evidence type="ECO:0000256" key="1">
    <source>
        <dbReference type="SAM" id="SignalP"/>
    </source>
</evidence>
<dbReference type="Gene3D" id="3.30.457.10">
    <property type="entry name" value="Copper amine oxidase-like, N-terminal domain"/>
    <property type="match status" value="1"/>
</dbReference>
<protein>
    <recommendedName>
        <fullName evidence="2">Copper amine oxidase-like N-terminal domain-containing protein</fullName>
    </recommendedName>
</protein>
<proteinExistence type="predicted"/>
<dbReference type="InterPro" id="IPR036582">
    <property type="entry name" value="Mao_N_sf"/>
</dbReference>
<evidence type="ECO:0000259" key="2">
    <source>
        <dbReference type="Pfam" id="PF07833"/>
    </source>
</evidence>
<dbReference type="AlphaFoldDB" id="A0A1B2DBM4"/>
<feature type="domain" description="Copper amine oxidase-like N-terminal" evidence="2">
    <location>
        <begin position="33"/>
        <end position="138"/>
    </location>
</feature>
<keyword evidence="1" id="KW-0732">Signal</keyword>
<evidence type="ECO:0000313" key="3">
    <source>
        <dbReference type="EMBL" id="ANY65107.1"/>
    </source>
</evidence>